<feature type="domain" description="Glycosyl transferase family 1" evidence="1">
    <location>
        <begin position="176"/>
        <end position="347"/>
    </location>
</feature>
<evidence type="ECO:0000313" key="4">
    <source>
        <dbReference type="Proteomes" id="UP000315724"/>
    </source>
</evidence>
<keyword evidence="4" id="KW-1185">Reference proteome</keyword>
<dbReference type="Gene3D" id="3.40.50.2000">
    <property type="entry name" value="Glycogen Phosphorylase B"/>
    <property type="match status" value="2"/>
</dbReference>
<dbReference type="SUPFAM" id="SSF53756">
    <property type="entry name" value="UDP-Glycosyltransferase/glycogen phosphorylase"/>
    <property type="match status" value="1"/>
</dbReference>
<dbReference type="RefSeq" id="WP_145202892.1">
    <property type="nucleotide sequence ID" value="NZ_CP036267.1"/>
</dbReference>
<dbReference type="GO" id="GO:0016757">
    <property type="term" value="F:glycosyltransferase activity"/>
    <property type="evidence" value="ECO:0007669"/>
    <property type="project" value="UniProtKB-KW"/>
</dbReference>
<dbReference type="Pfam" id="PF00534">
    <property type="entry name" value="Glycos_transf_1"/>
    <property type="match status" value="1"/>
</dbReference>
<dbReference type="OrthoDB" id="73743at2"/>
<gene>
    <name evidence="3" type="primary">pimB_2</name>
    <name evidence="3" type="ORF">Mal48_39070</name>
</gene>
<keyword evidence="3" id="KW-0328">Glycosyltransferase</keyword>
<accession>A0A517QSN6</accession>
<keyword evidence="3" id="KW-0808">Transferase</keyword>
<dbReference type="Pfam" id="PF13439">
    <property type="entry name" value="Glyco_transf_4"/>
    <property type="match status" value="1"/>
</dbReference>
<dbReference type="AlphaFoldDB" id="A0A517QSN6"/>
<dbReference type="InterPro" id="IPR028098">
    <property type="entry name" value="Glyco_trans_4-like_N"/>
</dbReference>
<dbReference type="EMBL" id="CP036267">
    <property type="protein sequence ID" value="QDT34639.1"/>
    <property type="molecule type" value="Genomic_DNA"/>
</dbReference>
<sequence>MRICIVQPNLNTLSETFIAAHSAHLPGEVSVIHQSGDLFAMIERKRVLSQGFHSKAVRKINRLITNRPWEWERTRSYLTALKKFRPDVVLAEYGPTGACIVEACRVSKIPLVVHFHGYDASRHDILERHKNDYQLMFDDAAAIIAVSETMKKRLLELGADRRRLHLNHYGVDVEQFKVRERISTEPNFLAVGRFVEKKAPYLTVAAFSKVVERIPSAKLRMIGDGPLLGVCKDLARALGIDKSLHFCGPQPHEVVANEMSNSFAFVQHSIEASNGDCEGTPNSILEAGASGKPVVSTRHAGIPDVVIDSETGYLVDERDVQGMANRMIDLALAPEIAARMGTAARERISTEFTMSKSIDKLFNILQSVTNKGIQ</sequence>
<evidence type="ECO:0000259" key="1">
    <source>
        <dbReference type="Pfam" id="PF00534"/>
    </source>
</evidence>
<dbReference type="PANTHER" id="PTHR45947">
    <property type="entry name" value="SULFOQUINOVOSYL TRANSFERASE SQD2"/>
    <property type="match status" value="1"/>
</dbReference>
<reference evidence="3 4" key="1">
    <citation type="submission" date="2019-02" db="EMBL/GenBank/DDBJ databases">
        <title>Deep-cultivation of Planctomycetes and their phenomic and genomic characterization uncovers novel biology.</title>
        <authorList>
            <person name="Wiegand S."/>
            <person name="Jogler M."/>
            <person name="Boedeker C."/>
            <person name="Pinto D."/>
            <person name="Vollmers J."/>
            <person name="Rivas-Marin E."/>
            <person name="Kohn T."/>
            <person name="Peeters S.H."/>
            <person name="Heuer A."/>
            <person name="Rast P."/>
            <person name="Oberbeckmann S."/>
            <person name="Bunk B."/>
            <person name="Jeske O."/>
            <person name="Meyerdierks A."/>
            <person name="Storesund J.E."/>
            <person name="Kallscheuer N."/>
            <person name="Luecker S."/>
            <person name="Lage O.M."/>
            <person name="Pohl T."/>
            <person name="Merkel B.J."/>
            <person name="Hornburger P."/>
            <person name="Mueller R.-W."/>
            <person name="Bruemmer F."/>
            <person name="Labrenz M."/>
            <person name="Spormann A.M."/>
            <person name="Op den Camp H."/>
            <person name="Overmann J."/>
            <person name="Amann R."/>
            <person name="Jetten M.S.M."/>
            <person name="Mascher T."/>
            <person name="Medema M.H."/>
            <person name="Devos D.P."/>
            <person name="Kaster A.-K."/>
            <person name="Ovreas L."/>
            <person name="Rohde M."/>
            <person name="Galperin M.Y."/>
            <person name="Jogler C."/>
        </authorList>
    </citation>
    <scope>NUCLEOTIDE SEQUENCE [LARGE SCALE GENOMIC DNA]</scope>
    <source>
        <strain evidence="3 4">Mal48</strain>
    </source>
</reference>
<feature type="domain" description="Glycosyltransferase subfamily 4-like N-terminal" evidence="2">
    <location>
        <begin position="57"/>
        <end position="175"/>
    </location>
</feature>
<evidence type="ECO:0000259" key="2">
    <source>
        <dbReference type="Pfam" id="PF13439"/>
    </source>
</evidence>
<dbReference type="KEGG" id="tpol:Mal48_39070"/>
<proteinExistence type="predicted"/>
<dbReference type="InterPro" id="IPR001296">
    <property type="entry name" value="Glyco_trans_1"/>
</dbReference>
<dbReference type="Proteomes" id="UP000315724">
    <property type="component" value="Chromosome"/>
</dbReference>
<organism evidence="3 4">
    <name type="scientific">Thalassoglobus polymorphus</name>
    <dbReference type="NCBI Taxonomy" id="2527994"/>
    <lineage>
        <taxon>Bacteria</taxon>
        <taxon>Pseudomonadati</taxon>
        <taxon>Planctomycetota</taxon>
        <taxon>Planctomycetia</taxon>
        <taxon>Planctomycetales</taxon>
        <taxon>Planctomycetaceae</taxon>
        <taxon>Thalassoglobus</taxon>
    </lineage>
</organism>
<name>A0A517QSN6_9PLAN</name>
<evidence type="ECO:0000313" key="3">
    <source>
        <dbReference type="EMBL" id="QDT34639.1"/>
    </source>
</evidence>
<dbReference type="InterPro" id="IPR050194">
    <property type="entry name" value="Glycosyltransferase_grp1"/>
</dbReference>
<protein>
    <submittedName>
        <fullName evidence="3">GDP-mannose-dependent alpha-(1-6)-phosphatidylinositol monomannoside mannosyltransferase</fullName>
    </submittedName>
</protein>
<dbReference type="PANTHER" id="PTHR45947:SF3">
    <property type="entry name" value="SULFOQUINOVOSYL TRANSFERASE SQD2"/>
    <property type="match status" value="1"/>
</dbReference>